<dbReference type="Proteomes" id="UP000710440">
    <property type="component" value="Unassembled WGS sequence"/>
</dbReference>
<reference evidence="1 2" key="1">
    <citation type="submission" date="2021-02" db="EMBL/GenBank/DDBJ databases">
        <title>Pan-genome distribution and transcriptional activeness of fungal secondary metabolism genes in Aspergillus section Fumigati.</title>
        <authorList>
            <person name="Takahashi H."/>
            <person name="Umemura M."/>
            <person name="Ninomiya A."/>
            <person name="Kusuya Y."/>
            <person name="Urayama S."/>
            <person name="Shimizu M."/>
            <person name="Watanabe A."/>
            <person name="Kamei K."/>
            <person name="Yaguchi T."/>
            <person name="Hagiwara D."/>
        </authorList>
    </citation>
    <scope>NUCLEOTIDE SEQUENCE [LARGE SCALE GENOMIC DNA]</scope>
    <source>
        <strain evidence="1 2">IFM 47045</strain>
    </source>
</reference>
<keyword evidence="2" id="KW-1185">Reference proteome</keyword>
<evidence type="ECO:0000313" key="1">
    <source>
        <dbReference type="EMBL" id="GIJ99048.1"/>
    </source>
</evidence>
<dbReference type="GeneID" id="66929154"/>
<proteinExistence type="predicted"/>
<protein>
    <submittedName>
        <fullName evidence="1">Uncharacterized protein</fullName>
    </submittedName>
</protein>
<dbReference type="RefSeq" id="XP_043122235.1">
    <property type="nucleotide sequence ID" value="XM_043266300.1"/>
</dbReference>
<organism evidence="1 2">
    <name type="scientific">Aspergillus viridinutans</name>
    <dbReference type="NCBI Taxonomy" id="75553"/>
    <lineage>
        <taxon>Eukaryota</taxon>
        <taxon>Fungi</taxon>
        <taxon>Dikarya</taxon>
        <taxon>Ascomycota</taxon>
        <taxon>Pezizomycotina</taxon>
        <taxon>Eurotiomycetes</taxon>
        <taxon>Eurotiomycetidae</taxon>
        <taxon>Eurotiales</taxon>
        <taxon>Aspergillaceae</taxon>
        <taxon>Aspergillus</taxon>
        <taxon>Aspergillus subgen. Fumigati</taxon>
    </lineage>
</organism>
<gene>
    <name evidence="1" type="ORF">Aspvir_001172</name>
</gene>
<evidence type="ECO:0000313" key="2">
    <source>
        <dbReference type="Proteomes" id="UP000710440"/>
    </source>
</evidence>
<dbReference type="OrthoDB" id="4510589at2759"/>
<comment type="caution">
    <text evidence="1">The sequence shown here is derived from an EMBL/GenBank/DDBJ whole genome shotgun (WGS) entry which is preliminary data.</text>
</comment>
<name>A0A9P3BUS8_ASPVI</name>
<dbReference type="AlphaFoldDB" id="A0A9P3BUS8"/>
<dbReference type="EMBL" id="BOPL01000001">
    <property type="protein sequence ID" value="GIJ99048.1"/>
    <property type="molecule type" value="Genomic_DNA"/>
</dbReference>
<accession>A0A9P3BUS8</accession>
<sequence>MISQQTTAPLSIPKRRPGADEWAEYRSAKFLRLLPRDAELKETREVELSYLCLVDIEDVSELKGPEGDMSTDIRWHLQRMREEPLSEWEPEEKNCAILVSTNTNLAFNVCSQHFGSEAKAVLLIRDEDPKELEVNGWIPPPTIGKSSPKIAAMILGGGTLQLQPTVLTAKEQPGWNEFSYQMETSLSSS</sequence>